<dbReference type="PROSITE" id="PS51707">
    <property type="entry name" value="CYTH"/>
    <property type="match status" value="1"/>
</dbReference>
<dbReference type="InterPro" id="IPR033469">
    <property type="entry name" value="CYTH-like_dom_sf"/>
</dbReference>
<dbReference type="AlphaFoldDB" id="A0A131XAB6"/>
<reference evidence="2" key="1">
    <citation type="journal article" date="2017" name="Ticks Tick Borne Dis.">
        <title>An insight into the sialome of Hyalomma excavatum.</title>
        <authorList>
            <person name="Ribeiro J.M."/>
            <person name="Slovak M."/>
            <person name="Francischetti I.M."/>
        </authorList>
    </citation>
    <scope>NUCLEOTIDE SEQUENCE</scope>
    <source>
        <strain evidence="2">Samish</strain>
        <tissue evidence="2">Salivary glands</tissue>
    </source>
</reference>
<dbReference type="InterPro" id="IPR023577">
    <property type="entry name" value="CYTH_domain"/>
</dbReference>
<dbReference type="SMART" id="SM01118">
    <property type="entry name" value="CYTH"/>
    <property type="match status" value="1"/>
</dbReference>
<dbReference type="CDD" id="cd07890">
    <property type="entry name" value="CYTH-like_AC_IV-like"/>
    <property type="match status" value="1"/>
</dbReference>
<dbReference type="Gene3D" id="2.40.320.10">
    <property type="entry name" value="Hypothetical Protein Pfu-838710-001"/>
    <property type="match status" value="1"/>
</dbReference>
<dbReference type="InterPro" id="IPR008173">
    <property type="entry name" value="Adenylyl_cyclase_CyaB"/>
</dbReference>
<dbReference type="Pfam" id="PF01928">
    <property type="entry name" value="CYTH"/>
    <property type="match status" value="1"/>
</dbReference>
<dbReference type="PANTHER" id="PTHR21028">
    <property type="entry name" value="SI:CH211-156B7.4"/>
    <property type="match status" value="1"/>
</dbReference>
<feature type="domain" description="CYTH" evidence="1">
    <location>
        <begin position="2"/>
        <end position="180"/>
    </location>
</feature>
<name>A0A131XAB6_9ACAR</name>
<evidence type="ECO:0000259" key="1">
    <source>
        <dbReference type="PROSITE" id="PS51707"/>
    </source>
</evidence>
<dbReference type="EMBL" id="GEFH01004578">
    <property type="protein sequence ID" value="JAP64003.1"/>
    <property type="molecule type" value="mRNA"/>
</dbReference>
<accession>A0A131XAB6</accession>
<dbReference type="SUPFAM" id="SSF55154">
    <property type="entry name" value="CYTH-like phosphatases"/>
    <property type="match status" value="1"/>
</dbReference>
<evidence type="ECO:0000313" key="2">
    <source>
        <dbReference type="EMBL" id="JAP64003.1"/>
    </source>
</evidence>
<dbReference type="PANTHER" id="PTHR21028:SF2">
    <property type="entry name" value="CYTH DOMAIN-CONTAINING PROTEIN"/>
    <property type="match status" value="1"/>
</dbReference>
<proteinExistence type="evidence at transcript level"/>
<sequence>MPSNVELKARLADRHRLIELVRNIAHSHSVLRQQDTYFGAARGRLKLRLQEVLAENGESQSETATLYFYERPDSEGPKRSDYEFLRFSTVDEALALKSLLSRSMGVRGVVQKTRDLFLVGQTRVHVDTVDGLGDFVELEVGLEDGQTTQDGQDIAKGLCKTLGIDTDGLISGSYIDMLPERSVWQ</sequence>
<organism evidence="2">
    <name type="scientific">Hyalomma excavatum</name>
    <dbReference type="NCBI Taxonomy" id="257692"/>
    <lineage>
        <taxon>Eukaryota</taxon>
        <taxon>Metazoa</taxon>
        <taxon>Ecdysozoa</taxon>
        <taxon>Arthropoda</taxon>
        <taxon>Chelicerata</taxon>
        <taxon>Arachnida</taxon>
        <taxon>Acari</taxon>
        <taxon>Parasitiformes</taxon>
        <taxon>Ixodida</taxon>
        <taxon>Ixodoidea</taxon>
        <taxon>Ixodidae</taxon>
        <taxon>Hyalomminae</taxon>
        <taxon>Hyalomma</taxon>
    </lineage>
</organism>
<dbReference type="GO" id="GO:0016462">
    <property type="term" value="F:pyrophosphatase activity"/>
    <property type="evidence" value="ECO:0007669"/>
    <property type="project" value="UniProtKB-ARBA"/>
</dbReference>
<protein>
    <submittedName>
        <fullName evidence="2">Putative adenylate cyclase</fullName>
    </submittedName>
</protein>